<dbReference type="SUPFAM" id="SSF49401">
    <property type="entry name" value="Bacterial adhesins"/>
    <property type="match status" value="4"/>
</dbReference>
<gene>
    <name evidence="9" type="ORF">FJQ98_03310</name>
</gene>
<feature type="compositionally biased region" description="Acidic residues" evidence="6">
    <location>
        <begin position="57"/>
        <end position="68"/>
    </location>
</feature>
<protein>
    <submittedName>
        <fullName evidence="9">LPXTG cell wall anchor domain-containing protein</fullName>
    </submittedName>
</protein>
<dbReference type="InterPro" id="IPR041033">
    <property type="entry name" value="SpaA_PFL_dom_1"/>
</dbReference>
<dbReference type="InterPro" id="IPR013783">
    <property type="entry name" value="Ig-like_fold"/>
</dbReference>
<evidence type="ECO:0000256" key="6">
    <source>
        <dbReference type="SAM" id="MobiDB-lite"/>
    </source>
</evidence>
<feature type="domain" description="Gram-positive cocci surface proteins LPxTG" evidence="8">
    <location>
        <begin position="1708"/>
        <end position="1742"/>
    </location>
</feature>
<reference evidence="9 10" key="1">
    <citation type="submission" date="2020-01" db="EMBL/GenBank/DDBJ databases">
        <authorList>
            <person name="Liu G."/>
            <person name="Liu B."/>
        </authorList>
    </citation>
    <scope>NUCLEOTIDE SEQUENCE [LARGE SCALE GENOMIC DNA]</scope>
    <source>
        <strain evidence="9 10">FJAT-51161</strain>
    </source>
</reference>
<dbReference type="PROSITE" id="PS50847">
    <property type="entry name" value="GRAM_POS_ANCHORING"/>
    <property type="match status" value="1"/>
</dbReference>
<name>A0ABX7AY48_9BACI</name>
<feature type="region of interest" description="Disordered" evidence="6">
    <location>
        <begin position="1536"/>
        <end position="1658"/>
    </location>
</feature>
<dbReference type="Pfam" id="PF00746">
    <property type="entry name" value="Gram_pos_anchor"/>
    <property type="match status" value="1"/>
</dbReference>
<keyword evidence="10" id="KW-1185">Reference proteome</keyword>
<keyword evidence="4" id="KW-0732">Signal</keyword>
<keyword evidence="7" id="KW-0472">Membrane</keyword>
<evidence type="ECO:0000256" key="4">
    <source>
        <dbReference type="ARBA" id="ARBA00022729"/>
    </source>
</evidence>
<comment type="subcellular location">
    <subcellularLocation>
        <location evidence="1">Secreted</location>
        <location evidence="1">Cell wall</location>
        <topology evidence="1">Peptidoglycan-anchor</topology>
    </subcellularLocation>
</comment>
<evidence type="ECO:0000256" key="3">
    <source>
        <dbReference type="ARBA" id="ARBA00022525"/>
    </source>
</evidence>
<dbReference type="Gene3D" id="2.60.40.740">
    <property type="match status" value="4"/>
</dbReference>
<evidence type="ECO:0000313" key="10">
    <source>
        <dbReference type="Proteomes" id="UP000596049"/>
    </source>
</evidence>
<keyword evidence="7" id="KW-1133">Transmembrane helix</keyword>
<dbReference type="Gene3D" id="2.60.40.10">
    <property type="entry name" value="Immunoglobulins"/>
    <property type="match status" value="1"/>
</dbReference>
<dbReference type="RefSeq" id="WP_201406620.1">
    <property type="nucleotide sequence ID" value="NZ_CP067341.1"/>
</dbReference>
<keyword evidence="5" id="KW-0572">Peptidoglycan-anchor</keyword>
<evidence type="ECO:0000259" key="8">
    <source>
        <dbReference type="PROSITE" id="PS50847"/>
    </source>
</evidence>
<feature type="compositionally biased region" description="Polar residues" evidence="6">
    <location>
        <begin position="1622"/>
        <end position="1634"/>
    </location>
</feature>
<evidence type="ECO:0000256" key="5">
    <source>
        <dbReference type="ARBA" id="ARBA00023088"/>
    </source>
</evidence>
<feature type="compositionally biased region" description="Acidic residues" evidence="6">
    <location>
        <begin position="97"/>
        <end position="108"/>
    </location>
</feature>
<keyword evidence="7" id="KW-0812">Transmembrane</keyword>
<feature type="region of interest" description="Disordered" evidence="6">
    <location>
        <begin position="33"/>
        <end position="115"/>
    </location>
</feature>
<proteinExistence type="predicted"/>
<organism evidence="9 10">
    <name type="scientific">Lysinibacillus agricola</name>
    <dbReference type="NCBI Taxonomy" id="2590012"/>
    <lineage>
        <taxon>Bacteria</taxon>
        <taxon>Bacillati</taxon>
        <taxon>Bacillota</taxon>
        <taxon>Bacilli</taxon>
        <taxon>Bacillales</taxon>
        <taxon>Bacillaceae</taxon>
        <taxon>Lysinibacillus</taxon>
    </lineage>
</organism>
<dbReference type="EMBL" id="CP067341">
    <property type="protein sequence ID" value="QQP13114.1"/>
    <property type="molecule type" value="Genomic_DNA"/>
</dbReference>
<keyword evidence="2" id="KW-0134">Cell wall</keyword>
<evidence type="ECO:0000256" key="2">
    <source>
        <dbReference type="ARBA" id="ARBA00022512"/>
    </source>
</evidence>
<dbReference type="Proteomes" id="UP000596049">
    <property type="component" value="Chromosome"/>
</dbReference>
<dbReference type="InterPro" id="IPR008966">
    <property type="entry name" value="Adhesion_dom_sf"/>
</dbReference>
<feature type="compositionally biased region" description="Gly residues" evidence="6">
    <location>
        <begin position="1540"/>
        <end position="1549"/>
    </location>
</feature>
<feature type="compositionally biased region" description="Basic and acidic residues" evidence="6">
    <location>
        <begin position="1552"/>
        <end position="1607"/>
    </location>
</feature>
<dbReference type="SUPFAM" id="SSF49478">
    <property type="entry name" value="Cna protein B-type domain"/>
    <property type="match status" value="1"/>
</dbReference>
<feature type="compositionally biased region" description="Low complexity" evidence="6">
    <location>
        <begin position="1646"/>
        <end position="1658"/>
    </location>
</feature>
<feature type="compositionally biased region" description="Polar residues" evidence="6">
    <location>
        <begin position="33"/>
        <end position="56"/>
    </location>
</feature>
<evidence type="ECO:0000256" key="7">
    <source>
        <dbReference type="SAM" id="Phobius"/>
    </source>
</evidence>
<evidence type="ECO:0000313" key="9">
    <source>
        <dbReference type="EMBL" id="QQP13114.1"/>
    </source>
</evidence>
<dbReference type="NCBIfam" id="TIGR01167">
    <property type="entry name" value="LPXTG_anchor"/>
    <property type="match status" value="1"/>
</dbReference>
<dbReference type="InterPro" id="IPR019931">
    <property type="entry name" value="LPXTG_anchor"/>
</dbReference>
<dbReference type="Pfam" id="PF05737">
    <property type="entry name" value="Collagen_bind"/>
    <property type="match status" value="3"/>
</dbReference>
<feature type="transmembrane region" description="Helical" evidence="7">
    <location>
        <begin position="1717"/>
        <end position="1734"/>
    </location>
</feature>
<dbReference type="Pfam" id="PF17802">
    <property type="entry name" value="SpaA"/>
    <property type="match status" value="1"/>
</dbReference>
<evidence type="ECO:0000256" key="1">
    <source>
        <dbReference type="ARBA" id="ARBA00004168"/>
    </source>
</evidence>
<accession>A0ABX7AY48</accession>
<sequence>MQKLKKLNIAIILMLLVFQTVLSPISVFASEDISSTPSEQSEVTEQQADMGQQVDTEQPDTDSGDEESSGNASDTNEEESTNQSPESDIGEEISKDVDEDSEGEETTNDDSVILPLNKEELAAQQIPATLTSFEMKINGKTVENGGFGTELPKDTLANFTIKFSVPMQNDQEEAWGDGSWFEFQLPKSLIDFDEKFNGSRTVDGITYTYTTTDNKVRVELNGMTPESASSQPEELTITFNSEFNNLSDEIEQELEIPAVTGGSDTIKAKFTFLPSTSNKTVSKSEVGTPTPTASGNHEMEWQVWVNEAGKTLNNPKLIDNPTPLAGSPSHEIVANSVNVYQYEVGLNGVKNQTGNGTQVIENGDWGNIESKLTGKYAYKITYKTAVSLDSDKRDGEVKFNNTVTFTNNGQSETSKQATHTITYGKALEKKLVSNTNYKTEWRIDYNHNLLNIGKDNAKITDTITGPHEIDTSSIKVYKMNDATGNVVNEVSQGEEVKTGFTIDGDAKTFTLTFDSAILDAYTIVYDANYNKQDFYETEDGPFKNSVTSGSGKTNNKSYELTENLLEKSHKVDFDKKVITWTIEIKSDNPKKPINNLTLTDTFTADDADGKHELIANSVKLNGTDANYTLIEKGFTITDINVPSGETATITYQTSFAIDDNGVVQNQGYGNKATTKWTSGKETYEKTDTDKYVPDTTTVNNGSKSGKFDYVTQEFTWDVKVNINKKDINGAVLVDTVGDGHKYVRGTIEVLPLTNLGGSDTGGTIGTKPISSDYYDVSDESDKGFTLTFKSLSEEINNKAYVVRYKTMDDDKILGIGSDNKKEEGNVYTNGATFKTNGTQEFTLDSTPVIIDGDVANNLITKNTPTQDAAKELITWTLDVNKSHSDLGKEVTLTDLPGDNLMLLENNIKIAPYTVTPTGITNGAWQTPEQLGLTVTFDTVGGFSIVFPDLINKGYQVQYETVGFGKFKDSLINTATLNYTGQTMANQQTEDKFNGNFNFSSSESSFTSTRGSAKFTKVGIDSATGQFKENLADVTFQLIKKTATNEYIIKTATTNENGEFTFDNVAYNDYFIREVAAPIGYDKMGDYPFKLDEDTTLDRNPDLVMQLVNTTPIVGSACTQFEITINDIDGKSITSGTVTLIDKNGLETAPYTVTNGKVTLPNNFTAGEYTVIHSVEGDLGSVTVKYDGKCKDVIQPAPKCENFTIVVEDEEGNIRTNIKELTLKSDTTEVKISSDASGKFIFESNKNNPENGVKPGEYTVYEGNQFLGTVTLTYKEKCGHEFIVKQLPRCEKFELTVKDVDGNKITDDTTIIVVKDIEEKEIINTTTKTGVIELTDLEPGTYTVEVDGEKIGTFQTNIECEKSVQPAPKCDLFTVTVKDENGNPRPNVSNITIKDKTGATIATNKTTNELGQITIPSENIPSGVYDVYQGDLFIGQITVKYSVNCEAEISAAPACPTFTLTVLTKFGTPNANAKITIKDAKGNIVKGADDNGVLTTSIAGTVVLPDKAIKQGTYYVYEGNSLIGSFTVKDTCSATVKPSSTGGGGDGGGWTPDPEKPVVPEKPTPDPEKPVDPNKPNPDPEKPVDPNKPNPDPEKPVDPEKPTPEPEKPVGPGKPVDPEKPGNSTTDPKNPTNPGKPSVQEVIDQGTNLPPYNSSTTNTNTLDAYKDFLNKYNSLSKEEQAEVAKSLDIDKIKADAEKLEAQLKAKGKLPQTDGANQTALTLIGVALVLGALFLLRRRNTEVK</sequence>
<dbReference type="InterPro" id="IPR008456">
    <property type="entry name" value="Collagen-bd_dom"/>
</dbReference>
<keyword evidence="3" id="KW-0964">Secreted</keyword>